<gene>
    <name evidence="1" type="ordered locus">Gbem_1703</name>
</gene>
<reference evidence="1 2" key="1">
    <citation type="submission" date="2008-07" db="EMBL/GenBank/DDBJ databases">
        <title>Complete sequence of Geobacter bemidjiensis BEM.</title>
        <authorList>
            <consortium name="US DOE Joint Genome Institute"/>
            <person name="Lucas S."/>
            <person name="Copeland A."/>
            <person name="Lapidus A."/>
            <person name="Glavina del Rio T."/>
            <person name="Dalin E."/>
            <person name="Tice H."/>
            <person name="Bruce D."/>
            <person name="Goodwin L."/>
            <person name="Pitluck S."/>
            <person name="Kiss H."/>
            <person name="Brettin T."/>
            <person name="Detter J.C."/>
            <person name="Han C."/>
            <person name="Kuske C.R."/>
            <person name="Schmutz J."/>
            <person name="Larimer F."/>
            <person name="Land M."/>
            <person name="Hauser L."/>
            <person name="Kyrpides N."/>
            <person name="Lykidis A."/>
            <person name="Lovley D."/>
            <person name="Richardson P."/>
        </authorList>
    </citation>
    <scope>NUCLEOTIDE SEQUENCE [LARGE SCALE GENOMIC DNA]</scope>
    <source>
        <strain evidence="2">ATCC BAA-1014 / DSM 16622 / JCM 12645 / Bem</strain>
    </source>
</reference>
<accession>B5E9H8</accession>
<sequence length="89" mass="9725">MKYLLCKGELLAFKAGAAIEAVTVNSGEAWVTNSEDTRDYCLQQGDRLTVRKGQRVVVEALQQTELTVILRKSRGDIRITLACPGQASA</sequence>
<organism evidence="1 2">
    <name type="scientific">Citrifermentans bemidjiense (strain ATCC BAA-1014 / DSM 16622 / JCM 12645 / Bem)</name>
    <name type="common">Geobacter bemidjiensis</name>
    <dbReference type="NCBI Taxonomy" id="404380"/>
    <lineage>
        <taxon>Bacteria</taxon>
        <taxon>Pseudomonadati</taxon>
        <taxon>Thermodesulfobacteriota</taxon>
        <taxon>Desulfuromonadia</taxon>
        <taxon>Geobacterales</taxon>
        <taxon>Geobacteraceae</taxon>
        <taxon>Citrifermentans</taxon>
    </lineage>
</organism>
<dbReference type="STRING" id="404380.Gbem_1703"/>
<dbReference type="AlphaFoldDB" id="B5E9H8"/>
<dbReference type="HOGENOM" id="CLU_2382029_0_0_7"/>
<dbReference type="Proteomes" id="UP000008825">
    <property type="component" value="Chromosome"/>
</dbReference>
<evidence type="ECO:0008006" key="3">
    <source>
        <dbReference type="Google" id="ProtNLM"/>
    </source>
</evidence>
<proteinExistence type="predicted"/>
<evidence type="ECO:0000313" key="1">
    <source>
        <dbReference type="EMBL" id="ACH38720.1"/>
    </source>
</evidence>
<dbReference type="KEGG" id="gbm:Gbem_1703"/>
<reference evidence="1 2" key="2">
    <citation type="journal article" date="2010" name="BMC Genomics">
        <title>The genome of Geobacter bemidjiensis, exemplar for the subsurface clade of Geobacter species that predominate in Fe(III)-reducing subsurface environments.</title>
        <authorList>
            <person name="Aklujkar M."/>
            <person name="Young N.D."/>
            <person name="Holmes D."/>
            <person name="Chavan M."/>
            <person name="Risso C."/>
            <person name="Kiss H.E."/>
            <person name="Han C.S."/>
            <person name="Land M.L."/>
            <person name="Lovley D.R."/>
        </authorList>
    </citation>
    <scope>NUCLEOTIDE SEQUENCE [LARGE SCALE GENOMIC DNA]</scope>
    <source>
        <strain evidence="2">ATCC BAA-1014 / DSM 16622 / JCM 12645 / Bem</strain>
    </source>
</reference>
<protein>
    <recommendedName>
        <fullName evidence="3">DUF2917 domain-containing protein</fullName>
    </recommendedName>
</protein>
<dbReference type="InterPro" id="IPR021317">
    <property type="entry name" value="DUF2917"/>
</dbReference>
<dbReference type="InterPro" id="IPR011051">
    <property type="entry name" value="RmlC_Cupin_sf"/>
</dbReference>
<dbReference type="EMBL" id="CP001124">
    <property type="protein sequence ID" value="ACH38720.1"/>
    <property type="molecule type" value="Genomic_DNA"/>
</dbReference>
<keyword evidence="2" id="KW-1185">Reference proteome</keyword>
<name>B5E9H8_CITBB</name>
<evidence type="ECO:0000313" key="2">
    <source>
        <dbReference type="Proteomes" id="UP000008825"/>
    </source>
</evidence>
<dbReference type="RefSeq" id="WP_012530137.1">
    <property type="nucleotide sequence ID" value="NC_011146.1"/>
</dbReference>
<dbReference type="OrthoDB" id="9005660at2"/>
<dbReference type="Pfam" id="PF11142">
    <property type="entry name" value="DUF2917"/>
    <property type="match status" value="1"/>
</dbReference>
<dbReference type="SUPFAM" id="SSF51182">
    <property type="entry name" value="RmlC-like cupins"/>
    <property type="match status" value="1"/>
</dbReference>